<dbReference type="RefSeq" id="WP_013763088.1">
    <property type="nucleotide sequence ID" value="NC_015510.1"/>
</dbReference>
<gene>
    <name evidence="1" type="ordered locus">Halhy_0615</name>
</gene>
<sequence length="171" mass="20064">MRYIFLTMMVTWFSIEQGLAQELVLIRDTINKFQIGVPEGWQYGVPTGNYVDLIAYRQKINNEDVVIENFNINVFESENTNFKTSYIEFIKTIGEAKGFEILEQGNKKIFKRKYKYLIETHENPLNKEATIHYVLFTNNDGKIVILTMVASPLNFQKYKPLFDKIALSLRF</sequence>
<dbReference type="OrthoDB" id="645785at2"/>
<dbReference type="Gene3D" id="3.40.1000.10">
    <property type="entry name" value="Mog1/PsbP, alpha/beta/alpha sandwich"/>
    <property type="match status" value="1"/>
</dbReference>
<reference key="2">
    <citation type="submission" date="2011-04" db="EMBL/GenBank/DDBJ databases">
        <title>Complete sequence of chromosome of Haliscomenobacter hydrossis DSM 1100.</title>
        <authorList>
            <consortium name="US DOE Joint Genome Institute (JGI-PGF)"/>
            <person name="Lucas S."/>
            <person name="Han J."/>
            <person name="Lapidus A."/>
            <person name="Bruce D."/>
            <person name="Goodwin L."/>
            <person name="Pitluck S."/>
            <person name="Peters L."/>
            <person name="Kyrpides N."/>
            <person name="Mavromatis K."/>
            <person name="Ivanova N."/>
            <person name="Ovchinnikova G."/>
            <person name="Pagani I."/>
            <person name="Daligault H."/>
            <person name="Detter J.C."/>
            <person name="Han C."/>
            <person name="Land M."/>
            <person name="Hauser L."/>
            <person name="Markowitz V."/>
            <person name="Cheng J.-F."/>
            <person name="Hugenholtz P."/>
            <person name="Woyke T."/>
            <person name="Wu D."/>
            <person name="Verbarg S."/>
            <person name="Frueling A."/>
            <person name="Brambilla E."/>
            <person name="Klenk H.-P."/>
            <person name="Eisen J.A."/>
        </authorList>
    </citation>
    <scope>NUCLEOTIDE SEQUENCE</scope>
    <source>
        <strain>DSM 1100</strain>
    </source>
</reference>
<dbReference type="SUPFAM" id="SSF55724">
    <property type="entry name" value="Mog1p/PsbP-like"/>
    <property type="match status" value="1"/>
</dbReference>
<evidence type="ECO:0000313" key="2">
    <source>
        <dbReference type="Proteomes" id="UP000008461"/>
    </source>
</evidence>
<dbReference type="KEGG" id="hhy:Halhy_0615"/>
<evidence type="ECO:0000313" key="1">
    <source>
        <dbReference type="EMBL" id="AEE48524.1"/>
    </source>
</evidence>
<dbReference type="EMBL" id="CP002691">
    <property type="protein sequence ID" value="AEE48524.1"/>
    <property type="molecule type" value="Genomic_DNA"/>
</dbReference>
<name>F4L1I0_HALH1</name>
<dbReference type="STRING" id="760192.Halhy_0615"/>
<dbReference type="AlphaFoldDB" id="F4L1I0"/>
<dbReference type="HOGENOM" id="CLU_1560786_0_0_10"/>
<keyword evidence="2" id="KW-1185">Reference proteome</keyword>
<organism evidence="1 2">
    <name type="scientific">Haliscomenobacter hydrossis (strain ATCC 27775 / DSM 1100 / LMG 10767 / O)</name>
    <dbReference type="NCBI Taxonomy" id="760192"/>
    <lineage>
        <taxon>Bacteria</taxon>
        <taxon>Pseudomonadati</taxon>
        <taxon>Bacteroidota</taxon>
        <taxon>Saprospiria</taxon>
        <taxon>Saprospirales</taxon>
        <taxon>Haliscomenobacteraceae</taxon>
        <taxon>Haliscomenobacter</taxon>
    </lineage>
</organism>
<protein>
    <recommendedName>
        <fullName evidence="3">PsbP C-terminal domain-containing protein</fullName>
    </recommendedName>
</protein>
<dbReference type="Proteomes" id="UP000008461">
    <property type="component" value="Chromosome"/>
</dbReference>
<proteinExistence type="predicted"/>
<reference evidence="1 2" key="1">
    <citation type="journal article" date="2011" name="Stand. Genomic Sci.">
        <title>Complete genome sequence of Haliscomenobacter hydrossis type strain (O).</title>
        <authorList>
            <consortium name="US DOE Joint Genome Institute (JGI-PGF)"/>
            <person name="Daligault H."/>
            <person name="Lapidus A."/>
            <person name="Zeytun A."/>
            <person name="Nolan M."/>
            <person name="Lucas S."/>
            <person name="Del Rio T.G."/>
            <person name="Tice H."/>
            <person name="Cheng J.F."/>
            <person name="Tapia R."/>
            <person name="Han C."/>
            <person name="Goodwin L."/>
            <person name="Pitluck S."/>
            <person name="Liolios K."/>
            <person name="Pagani I."/>
            <person name="Ivanova N."/>
            <person name="Huntemann M."/>
            <person name="Mavromatis K."/>
            <person name="Mikhailova N."/>
            <person name="Pati A."/>
            <person name="Chen A."/>
            <person name="Palaniappan K."/>
            <person name="Land M."/>
            <person name="Hauser L."/>
            <person name="Brambilla E.M."/>
            <person name="Rohde M."/>
            <person name="Verbarg S."/>
            <person name="Goker M."/>
            <person name="Bristow J."/>
            <person name="Eisen J.A."/>
            <person name="Markowitz V."/>
            <person name="Hugenholtz P."/>
            <person name="Kyrpides N.C."/>
            <person name="Klenk H.P."/>
            <person name="Woyke T."/>
        </authorList>
    </citation>
    <scope>NUCLEOTIDE SEQUENCE [LARGE SCALE GENOMIC DNA]</scope>
    <source>
        <strain evidence="2">ATCC 27775 / DSM 1100 / LMG 10767 / O</strain>
    </source>
</reference>
<evidence type="ECO:0008006" key="3">
    <source>
        <dbReference type="Google" id="ProtNLM"/>
    </source>
</evidence>
<accession>F4L1I0</accession>
<dbReference type="InterPro" id="IPR016123">
    <property type="entry name" value="Mog1/PsbP_a/b/a-sand"/>
</dbReference>